<dbReference type="Gene3D" id="1.20.1250.20">
    <property type="entry name" value="MFS general substrate transporter like domains"/>
    <property type="match status" value="1"/>
</dbReference>
<feature type="transmembrane region" description="Helical" evidence="2">
    <location>
        <begin position="14"/>
        <end position="33"/>
    </location>
</feature>
<dbReference type="AlphaFoldDB" id="A0A1X7SN32"/>
<name>A0A1X7SN32_AMPQE</name>
<keyword evidence="2" id="KW-0812">Transmembrane</keyword>
<evidence type="ECO:0000313" key="4">
    <source>
        <dbReference type="EnsemblMetazoa" id="Aqu2.1.03497_001"/>
    </source>
</evidence>
<dbReference type="PROSITE" id="PS50850">
    <property type="entry name" value="MFS"/>
    <property type="match status" value="1"/>
</dbReference>
<sequence length="117" mass="12711">MAARLSTNAFVRTLYFIVFLDMLGVSMIIGIMIQAFKSRGISPSVTGLVGSLYGAIQIFSGPVIGRLGDVYGRKKFMFLSYLMPGLSYLILGTTSSVHLLIVSRILNGVFKHGQLCS</sequence>
<dbReference type="STRING" id="400682.A0A1X7SN32"/>
<comment type="subcellular location">
    <subcellularLocation>
        <location evidence="1">Membrane</location>
        <topology evidence="1">Multi-pass membrane protein</topology>
    </subcellularLocation>
</comment>
<reference evidence="4" key="1">
    <citation type="submission" date="2017-05" db="UniProtKB">
        <authorList>
            <consortium name="EnsemblMetazoa"/>
        </authorList>
    </citation>
    <scope>IDENTIFICATION</scope>
</reference>
<dbReference type="GO" id="GO:0005635">
    <property type="term" value="C:nuclear envelope"/>
    <property type="evidence" value="ECO:0007669"/>
    <property type="project" value="TreeGrafter"/>
</dbReference>
<organism evidence="4">
    <name type="scientific">Amphimedon queenslandica</name>
    <name type="common">Sponge</name>
    <dbReference type="NCBI Taxonomy" id="400682"/>
    <lineage>
        <taxon>Eukaryota</taxon>
        <taxon>Metazoa</taxon>
        <taxon>Porifera</taxon>
        <taxon>Demospongiae</taxon>
        <taxon>Heteroscleromorpha</taxon>
        <taxon>Haplosclerida</taxon>
        <taxon>Niphatidae</taxon>
        <taxon>Amphimedon</taxon>
    </lineage>
</organism>
<evidence type="ECO:0000256" key="2">
    <source>
        <dbReference type="SAM" id="Phobius"/>
    </source>
</evidence>
<evidence type="ECO:0000256" key="1">
    <source>
        <dbReference type="ARBA" id="ARBA00004141"/>
    </source>
</evidence>
<dbReference type="PANTHER" id="PTHR24002">
    <property type="entry name" value="SOLUTE CARRIER FAMILY 22 MEMBER 18"/>
    <property type="match status" value="1"/>
</dbReference>
<accession>A0A1X7SN32</accession>
<proteinExistence type="predicted"/>
<dbReference type="InterPro" id="IPR020846">
    <property type="entry name" value="MFS_dom"/>
</dbReference>
<feature type="domain" description="Major facilitator superfamily (MFS) profile" evidence="3">
    <location>
        <begin position="10"/>
        <end position="117"/>
    </location>
</feature>
<dbReference type="InterPro" id="IPR036259">
    <property type="entry name" value="MFS_trans_sf"/>
</dbReference>
<dbReference type="eggNOG" id="KOG2615">
    <property type="taxonomic scope" value="Eukaryota"/>
</dbReference>
<dbReference type="GO" id="GO:0016020">
    <property type="term" value="C:membrane"/>
    <property type="evidence" value="ECO:0007669"/>
    <property type="project" value="UniProtKB-SubCell"/>
</dbReference>
<dbReference type="InParanoid" id="A0A1X7SN32"/>
<dbReference type="OrthoDB" id="10262656at2759"/>
<feature type="transmembrane region" description="Helical" evidence="2">
    <location>
        <begin position="76"/>
        <end position="102"/>
    </location>
</feature>
<dbReference type="Pfam" id="PF07690">
    <property type="entry name" value="MFS_1"/>
    <property type="match status" value="1"/>
</dbReference>
<dbReference type="InterPro" id="IPR011701">
    <property type="entry name" value="MFS"/>
</dbReference>
<dbReference type="GO" id="GO:0022857">
    <property type="term" value="F:transmembrane transporter activity"/>
    <property type="evidence" value="ECO:0007669"/>
    <property type="project" value="InterPro"/>
</dbReference>
<keyword evidence="2" id="KW-0472">Membrane</keyword>
<dbReference type="SUPFAM" id="SSF103473">
    <property type="entry name" value="MFS general substrate transporter"/>
    <property type="match status" value="1"/>
</dbReference>
<keyword evidence="2" id="KW-1133">Transmembrane helix</keyword>
<dbReference type="PANTHER" id="PTHR24002:SF3">
    <property type="entry name" value="SOLUTE CARRIER FAMILY 22 MEMBER 18"/>
    <property type="match status" value="1"/>
</dbReference>
<evidence type="ECO:0000259" key="3">
    <source>
        <dbReference type="PROSITE" id="PS50850"/>
    </source>
</evidence>
<protein>
    <recommendedName>
        <fullName evidence="3">Major facilitator superfamily (MFS) profile domain-containing protein</fullName>
    </recommendedName>
</protein>
<dbReference type="EnsemblMetazoa" id="Aqu2.1.03497_001">
    <property type="protein sequence ID" value="Aqu2.1.03497_001"/>
    <property type="gene ID" value="Aqu2.1.03497"/>
</dbReference>
<feature type="transmembrane region" description="Helical" evidence="2">
    <location>
        <begin position="45"/>
        <end position="64"/>
    </location>
</feature>